<dbReference type="InterPro" id="IPR006979">
    <property type="entry name" value="Nre_C"/>
</dbReference>
<keyword evidence="1" id="KW-0234">DNA repair</keyword>
<dbReference type="HAMAP" id="MF_02096">
    <property type="entry name" value="Nre"/>
    <property type="match status" value="1"/>
</dbReference>
<dbReference type="PANTHER" id="PTHR38136">
    <property type="entry name" value="DNA REPAIR PROTEIN"/>
    <property type="match status" value="1"/>
</dbReference>
<dbReference type="Pfam" id="PF04895">
    <property type="entry name" value="Nre_C"/>
    <property type="match status" value="1"/>
</dbReference>
<dbReference type="Proteomes" id="UP000000641">
    <property type="component" value="Chromosome"/>
</dbReference>
<gene>
    <name evidence="4" type="ordered locus">Tpen_0943</name>
</gene>
<dbReference type="OrthoDB" id="6609at2157"/>
<reference evidence="5" key="1">
    <citation type="journal article" date="2008" name="J. Bacteriol.">
        <title>Genome sequence of Thermofilum pendens reveals an exceptional loss of biosynthetic pathways without genome reduction.</title>
        <authorList>
            <person name="Anderson I."/>
            <person name="Rodriguez J."/>
            <person name="Susanti D."/>
            <person name="Porat I."/>
            <person name="Reich C."/>
            <person name="Ulrich L.E."/>
            <person name="Elkins J.G."/>
            <person name="Mavromatis K."/>
            <person name="Lykidis A."/>
            <person name="Kim E."/>
            <person name="Thompson L.S."/>
            <person name="Nolan M."/>
            <person name="Land M."/>
            <person name="Copeland A."/>
            <person name="Lapidus A."/>
            <person name="Lucas S."/>
            <person name="Detter C."/>
            <person name="Zhulin I.B."/>
            <person name="Olsen G.J."/>
            <person name="Whitman W."/>
            <person name="Mukhopadhyay B."/>
            <person name="Bristow J."/>
            <person name="Kyrpides N."/>
        </authorList>
    </citation>
    <scope>NUCLEOTIDE SEQUENCE [LARGE SCALE GENOMIC DNA]</scope>
    <source>
        <strain evidence="5">DSM 2475 / Hrk 5</strain>
    </source>
</reference>
<dbReference type="Pfam" id="PF04894">
    <property type="entry name" value="Nre_N"/>
    <property type="match status" value="1"/>
</dbReference>
<dbReference type="RefSeq" id="WP_011752608.1">
    <property type="nucleotide sequence ID" value="NC_008698.1"/>
</dbReference>
<comment type="caution">
    <text evidence="1">Lacks conserved residue(s) required for the propagation of feature annotation.</text>
</comment>
<dbReference type="EMBL" id="CP000505">
    <property type="protein sequence ID" value="ABL78343.1"/>
    <property type="molecule type" value="Genomic_DNA"/>
</dbReference>
<dbReference type="STRING" id="368408.Tpen_0943"/>
<evidence type="ECO:0000259" key="3">
    <source>
        <dbReference type="Pfam" id="PF04895"/>
    </source>
</evidence>
<comment type="function">
    <text evidence="1">Involved in DNA damage repair.</text>
</comment>
<dbReference type="KEGG" id="tpe:Tpen_0943"/>
<organism evidence="4 5">
    <name type="scientific">Thermofilum pendens (strain DSM 2475 / Hrk 5)</name>
    <dbReference type="NCBI Taxonomy" id="368408"/>
    <lineage>
        <taxon>Archaea</taxon>
        <taxon>Thermoproteota</taxon>
        <taxon>Thermoprotei</taxon>
        <taxon>Thermofilales</taxon>
        <taxon>Thermofilaceae</taxon>
        <taxon>Thermofilum</taxon>
    </lineage>
</organism>
<dbReference type="InterPro" id="IPR006978">
    <property type="entry name" value="Nre_N"/>
</dbReference>
<feature type="domain" description="Archaeal Nre C-terminal" evidence="3">
    <location>
        <begin position="316"/>
        <end position="414"/>
    </location>
</feature>
<evidence type="ECO:0000256" key="1">
    <source>
        <dbReference type="HAMAP-Rule" id="MF_02096"/>
    </source>
</evidence>
<dbReference type="GO" id="GO:0006281">
    <property type="term" value="P:DNA repair"/>
    <property type="evidence" value="ECO:0007669"/>
    <property type="project" value="UniProtKB-UniRule"/>
</dbReference>
<protein>
    <recommendedName>
        <fullName evidence="1">DNA repair protein</fullName>
    </recommendedName>
</protein>
<dbReference type="eggNOG" id="arCOG04269">
    <property type="taxonomic scope" value="Archaea"/>
</dbReference>
<dbReference type="AlphaFoldDB" id="A1RYR3"/>
<feature type="domain" description="Archaeal Nre N-terminal" evidence="2">
    <location>
        <begin position="27"/>
        <end position="294"/>
    </location>
</feature>
<evidence type="ECO:0000313" key="5">
    <source>
        <dbReference type="Proteomes" id="UP000000641"/>
    </source>
</evidence>
<evidence type="ECO:0000259" key="2">
    <source>
        <dbReference type="Pfam" id="PF04894"/>
    </source>
</evidence>
<keyword evidence="5" id="KW-1185">Reference proteome</keyword>
<accession>A1RYR3</accession>
<dbReference type="PANTHER" id="PTHR38136:SF2">
    <property type="entry name" value="DNA REPAIR PROTEIN"/>
    <property type="match status" value="1"/>
</dbReference>
<evidence type="ECO:0000313" key="4">
    <source>
        <dbReference type="EMBL" id="ABL78343.1"/>
    </source>
</evidence>
<keyword evidence="1" id="KW-0227">DNA damage</keyword>
<proteinExistence type="inferred from homology"/>
<dbReference type="GeneID" id="4601072"/>
<dbReference type="InterPro" id="IPR033167">
    <property type="entry name" value="Nre"/>
</dbReference>
<sequence length="418" mass="46807">MEEPRFPGVVSRPSPYLCARCKGSRRLCGLPYCPILVRARELAGVYERVRGRRELEAPSPPSVLVGEKGYPYIRVGVNLVGGEEGSPSLYEDPGAWWGRLDLYEVLRLRASMVYSYGVYSASRAVGRVGESVREAALSLKPVESEAVFRRPPDFSMRFDPLLKPVGFSAEVERLSVVSNPYIPRRVDQLIEDRVKASRAAVELYERGFDVYYIQRVLSSGALGVSKKFVPTRWAITAVDRLIGDYLLGKVKGYPEVSSYELYHSSYIGNYYSLLLMPGKWSLEMVEVWLPNSVWVPGSEPYVSTVHEWSDGKPSGEDGGYEAIRLAVLEHLAKRGRVASVLAVREITPEYFAPVGNWQIRESVRAALRGGGESFPSLGEALEALKEKLRVPLNLVLSRSTLLAARTRQRSITEFLHRE</sequence>
<name>A1RYR3_THEPD</name>
<dbReference type="EnsemblBacteria" id="ABL78343">
    <property type="protein sequence ID" value="ABL78343"/>
    <property type="gene ID" value="Tpen_0943"/>
</dbReference>
<comment type="similarity">
    <text evidence="1">Belongs to the Nre family.</text>
</comment>
<dbReference type="HOGENOM" id="CLU_039703_0_0_2"/>